<dbReference type="AlphaFoldDB" id="A0A9X8D4C5"/>
<evidence type="ECO:0000256" key="4">
    <source>
        <dbReference type="RuleBase" id="RU362116"/>
    </source>
</evidence>
<dbReference type="Proteomes" id="UP000265619">
    <property type="component" value="Unassembled WGS sequence"/>
</dbReference>
<feature type="domain" description="Flagellar basal body rod protein N-terminal" evidence="5">
    <location>
        <begin position="9"/>
        <end position="35"/>
    </location>
</feature>
<dbReference type="GO" id="GO:0071973">
    <property type="term" value="P:bacterial-type flagellum-dependent cell motility"/>
    <property type="evidence" value="ECO:0007669"/>
    <property type="project" value="UniProtKB-UniRule"/>
</dbReference>
<evidence type="ECO:0000256" key="2">
    <source>
        <dbReference type="ARBA" id="ARBA00009677"/>
    </source>
</evidence>
<dbReference type="NCBIfam" id="TIGR03506">
    <property type="entry name" value="FlgEFG_subfam"/>
    <property type="match status" value="1"/>
</dbReference>
<evidence type="ECO:0000313" key="9">
    <source>
        <dbReference type="Proteomes" id="UP000265619"/>
    </source>
</evidence>
<keyword evidence="8" id="KW-0969">Cilium</keyword>
<keyword evidence="3 4" id="KW-0975">Bacterial flagellum</keyword>
<evidence type="ECO:0000259" key="7">
    <source>
        <dbReference type="Pfam" id="PF22692"/>
    </source>
</evidence>
<organism evidence="8 9">
    <name type="scientific">Acidovorax cavernicola</name>
    <dbReference type="NCBI Taxonomy" id="1675792"/>
    <lineage>
        <taxon>Bacteria</taxon>
        <taxon>Pseudomonadati</taxon>
        <taxon>Pseudomonadota</taxon>
        <taxon>Betaproteobacteria</taxon>
        <taxon>Burkholderiales</taxon>
        <taxon>Comamonadaceae</taxon>
        <taxon>Acidovorax</taxon>
    </lineage>
</organism>
<keyword evidence="8" id="KW-0282">Flagellum</keyword>
<dbReference type="InterPro" id="IPR001444">
    <property type="entry name" value="Flag_bb_rod_N"/>
</dbReference>
<gene>
    <name evidence="8" type="ORF">D3H34_15280</name>
</gene>
<dbReference type="InterPro" id="IPR053967">
    <property type="entry name" value="LlgE_F_G-like_D1"/>
</dbReference>
<protein>
    <submittedName>
        <fullName evidence="8">Flagellar hook-basal body protein</fullName>
    </submittedName>
</protein>
<dbReference type="Pfam" id="PF06429">
    <property type="entry name" value="Flg_bbr_C"/>
    <property type="match status" value="1"/>
</dbReference>
<comment type="caution">
    <text evidence="8">The sequence shown here is derived from an EMBL/GenBank/DDBJ whole genome shotgun (WGS) entry which is preliminary data.</text>
</comment>
<keyword evidence="9" id="KW-1185">Reference proteome</keyword>
<comment type="similarity">
    <text evidence="2 4">Belongs to the flagella basal body rod proteins family.</text>
</comment>
<dbReference type="OrthoDB" id="9804559at2"/>
<name>A0A9X8D4C5_9BURK</name>
<dbReference type="InterPro" id="IPR020013">
    <property type="entry name" value="Flagellar_FlgE/F/G"/>
</dbReference>
<dbReference type="PANTHER" id="PTHR30435:SF19">
    <property type="entry name" value="FLAGELLAR BASAL-BODY ROD PROTEIN FLGG"/>
    <property type="match status" value="1"/>
</dbReference>
<evidence type="ECO:0000259" key="5">
    <source>
        <dbReference type="Pfam" id="PF00460"/>
    </source>
</evidence>
<dbReference type="Pfam" id="PF00460">
    <property type="entry name" value="Flg_bb_rod"/>
    <property type="match status" value="1"/>
</dbReference>
<sequence length="266" mass="27921">MSDVLAITLNGMQQDMARLERISMNIANATTPGYKREVASSLPVGSGGFADAMRGADAARRTGSAATMGAIPGTLAVGGSLMIQTDGHAGTLKTTGQSLDVALTTPGFFEISTDAGPTYTRLGSWQLDARGRLVTAQGQPVMGVGGEIVLSRPNPVIDATGQVFENKPGGGLETTPVGQLKVVRFDEAAKLEHLGGSLLRTDAAPVQVVDADVQLRQGFVENSNVNSMQEMTQLIQSMRHFESMQRVALGYDEMIGAAVRKLGDLS</sequence>
<dbReference type="Pfam" id="PF22692">
    <property type="entry name" value="LlgE_F_G_D1"/>
    <property type="match status" value="1"/>
</dbReference>
<feature type="domain" description="Flagellar basal-body/hook protein C-terminal" evidence="6">
    <location>
        <begin position="216"/>
        <end position="259"/>
    </location>
</feature>
<dbReference type="InterPro" id="IPR010930">
    <property type="entry name" value="Flg_bb/hook_C_dom"/>
</dbReference>
<dbReference type="GO" id="GO:0009425">
    <property type="term" value="C:bacterial-type flagellum basal body"/>
    <property type="evidence" value="ECO:0007669"/>
    <property type="project" value="UniProtKB-SubCell"/>
</dbReference>
<evidence type="ECO:0000313" key="8">
    <source>
        <dbReference type="EMBL" id="RIX79100.1"/>
    </source>
</evidence>
<dbReference type="InterPro" id="IPR037925">
    <property type="entry name" value="FlgE/F/G-like"/>
</dbReference>
<evidence type="ECO:0000256" key="3">
    <source>
        <dbReference type="ARBA" id="ARBA00023143"/>
    </source>
</evidence>
<feature type="domain" description="Flagellar hook protein FlgE/F/G-like D1" evidence="7">
    <location>
        <begin position="106"/>
        <end position="151"/>
    </location>
</feature>
<proteinExistence type="inferred from homology"/>
<evidence type="ECO:0000259" key="6">
    <source>
        <dbReference type="Pfam" id="PF06429"/>
    </source>
</evidence>
<keyword evidence="8" id="KW-0966">Cell projection</keyword>
<dbReference type="EMBL" id="QXMN01000017">
    <property type="protein sequence ID" value="RIX79100.1"/>
    <property type="molecule type" value="Genomic_DNA"/>
</dbReference>
<dbReference type="SUPFAM" id="SSF117143">
    <property type="entry name" value="Flagellar hook protein flgE"/>
    <property type="match status" value="1"/>
</dbReference>
<reference evidence="8 9" key="1">
    <citation type="submission" date="2018-09" db="EMBL/GenBank/DDBJ databases">
        <title>Acidovorax cavernicola nov. sp. isolated from Gruta de las Maravillas (Aracena, Spain).</title>
        <authorList>
            <person name="Jurado V."/>
            <person name="Gutierrez-Patricio S."/>
            <person name="Gonzalez-Pimentel J.L."/>
            <person name="Miller A.Z."/>
            <person name="Laiz L."/>
            <person name="Saiz-Jimenez C."/>
        </authorList>
    </citation>
    <scope>NUCLEOTIDE SEQUENCE [LARGE SCALE GENOMIC DNA]</scope>
    <source>
        <strain evidence="8 9">1011MAR4D40.2</strain>
    </source>
</reference>
<dbReference type="RefSeq" id="WP_119554364.1">
    <property type="nucleotide sequence ID" value="NZ_QXMN01000017.1"/>
</dbReference>
<evidence type="ECO:0000256" key="1">
    <source>
        <dbReference type="ARBA" id="ARBA00004117"/>
    </source>
</evidence>
<accession>A0A9X8D4C5</accession>
<dbReference type="PANTHER" id="PTHR30435">
    <property type="entry name" value="FLAGELLAR PROTEIN"/>
    <property type="match status" value="1"/>
</dbReference>
<comment type="subcellular location">
    <subcellularLocation>
        <location evidence="1 4">Bacterial flagellum basal body</location>
    </subcellularLocation>
</comment>